<dbReference type="Pfam" id="PF00990">
    <property type="entry name" value="GGDEF"/>
    <property type="match status" value="1"/>
</dbReference>
<dbReference type="PANTHER" id="PTHR44757:SF2">
    <property type="entry name" value="BIOFILM ARCHITECTURE MAINTENANCE PROTEIN MBAA"/>
    <property type="match status" value="1"/>
</dbReference>
<comment type="caution">
    <text evidence="4">The sequence shown here is derived from an EMBL/GenBank/DDBJ whole genome shotgun (WGS) entry which is preliminary data.</text>
</comment>
<gene>
    <name evidence="4" type="ORF">RKA07_05300</name>
</gene>
<keyword evidence="1" id="KW-1133">Transmembrane helix</keyword>
<feature type="transmembrane region" description="Helical" evidence="1">
    <location>
        <begin position="161"/>
        <end position="185"/>
    </location>
</feature>
<dbReference type="EMBL" id="JAVMBO010000007">
    <property type="protein sequence ID" value="MDS1309528.1"/>
    <property type="molecule type" value="Genomic_DNA"/>
</dbReference>
<dbReference type="SUPFAM" id="SSF141868">
    <property type="entry name" value="EAL domain-like"/>
    <property type="match status" value="1"/>
</dbReference>
<dbReference type="InterPro" id="IPR035919">
    <property type="entry name" value="EAL_sf"/>
</dbReference>
<dbReference type="CDD" id="cd01949">
    <property type="entry name" value="GGDEF"/>
    <property type="match status" value="1"/>
</dbReference>
<dbReference type="InterPro" id="IPR052155">
    <property type="entry name" value="Biofilm_reg_signaling"/>
</dbReference>
<dbReference type="Pfam" id="PF00563">
    <property type="entry name" value="EAL"/>
    <property type="match status" value="1"/>
</dbReference>
<name>A0ABU2HEN3_9GAMM</name>
<dbReference type="NCBIfam" id="TIGR00254">
    <property type="entry name" value="GGDEF"/>
    <property type="match status" value="1"/>
</dbReference>
<dbReference type="Gene3D" id="3.20.20.450">
    <property type="entry name" value="EAL domain"/>
    <property type="match status" value="1"/>
</dbReference>
<dbReference type="RefSeq" id="WP_310965798.1">
    <property type="nucleotide sequence ID" value="NZ_JAVMBO010000007.1"/>
</dbReference>
<dbReference type="CDD" id="cd01948">
    <property type="entry name" value="EAL"/>
    <property type="match status" value="1"/>
</dbReference>
<dbReference type="InterPro" id="IPR029787">
    <property type="entry name" value="Nucleotide_cyclase"/>
</dbReference>
<keyword evidence="5" id="KW-1185">Reference proteome</keyword>
<dbReference type="PROSITE" id="PS50887">
    <property type="entry name" value="GGDEF"/>
    <property type="match status" value="1"/>
</dbReference>
<dbReference type="SUPFAM" id="SSF55073">
    <property type="entry name" value="Nucleotide cyclase"/>
    <property type="match status" value="1"/>
</dbReference>
<organism evidence="4 5">
    <name type="scientific">Marinobacter xiaoshiensis</name>
    <dbReference type="NCBI Taxonomy" id="3073652"/>
    <lineage>
        <taxon>Bacteria</taxon>
        <taxon>Pseudomonadati</taxon>
        <taxon>Pseudomonadota</taxon>
        <taxon>Gammaproteobacteria</taxon>
        <taxon>Pseudomonadales</taxon>
        <taxon>Marinobacteraceae</taxon>
        <taxon>Marinobacter</taxon>
    </lineage>
</organism>
<feature type="domain" description="EAL" evidence="2">
    <location>
        <begin position="425"/>
        <end position="678"/>
    </location>
</feature>
<evidence type="ECO:0000259" key="2">
    <source>
        <dbReference type="PROSITE" id="PS50883"/>
    </source>
</evidence>
<evidence type="ECO:0000259" key="3">
    <source>
        <dbReference type="PROSITE" id="PS50887"/>
    </source>
</evidence>
<dbReference type="Proteomes" id="UP001267407">
    <property type="component" value="Unassembled WGS sequence"/>
</dbReference>
<dbReference type="SMART" id="SM00267">
    <property type="entry name" value="GGDEF"/>
    <property type="match status" value="1"/>
</dbReference>
<dbReference type="PANTHER" id="PTHR44757">
    <property type="entry name" value="DIGUANYLATE CYCLASE DGCP"/>
    <property type="match status" value="1"/>
</dbReference>
<feature type="transmembrane region" description="Helical" evidence="1">
    <location>
        <begin position="15"/>
        <end position="37"/>
    </location>
</feature>
<accession>A0ABU2HEN3</accession>
<protein>
    <submittedName>
        <fullName evidence="4">EAL domain-containing protein</fullName>
    </submittedName>
</protein>
<dbReference type="Gene3D" id="3.30.70.270">
    <property type="match status" value="1"/>
</dbReference>
<sequence>MQKSFEVENRLGYRILRWILAVALVSGVIVSAIQVVLDAQRVSADLDNQAQQTIAMVRDAATQAVFSIDADLANQVVDGLFAREAVLLAQILHTNGEPLSSRERPKADSAFNPLINAIFDSRRQFTTVLTRSGDPGTVYGHFVVHYDTVPSAHIWLSRAMITFTSVVATAVILGMVLYFVFYMLLTRPLLRIVDSVKQVNPEHPDDRLVVTPTGHEKDELGLWVSATNTLLIAIGDSQKRHREAEDKVSRLARYDQLTGLLSRDSFMELLKADIEESKHNNTLLSVIVCGIDDFKSINDQCGFRTGDFTLQTVADRLISTLSGSRFTIARLGGDQFVITEKGLKDGFQAADTAEAILATVSETMGLEGQSISMTATLGIALYPSDAIQPDRLLQSAEQTMMLAKQKGRDHFQFYVASIDQEIRDRKQLEKDLSEALALNQLYLVYQPQVNLETKRVIGAEALLRWDHPVRGLVPPDYFIPVAENNGSIVEIGQWVLEQACLQARLWADKGLPLRIAVNLSAVQLRQDRIVDDILGTLKRHDIPAGRLELEVTETSFMTNLADAVAKLHTLNRAGISIAVDDFGTGYSSLTYLKKMPVQHLKIDKQFIRDLLVNEEDTRITNTIIDLGRSLNLTVVAEGVETAEQEYYLTQRGCKLAQGYFFSKPLRPADFEAFVQEFHQKTVENDA</sequence>
<dbReference type="SMART" id="SM00052">
    <property type="entry name" value="EAL"/>
    <property type="match status" value="1"/>
</dbReference>
<keyword evidence="1" id="KW-0472">Membrane</keyword>
<evidence type="ECO:0000313" key="4">
    <source>
        <dbReference type="EMBL" id="MDS1309528.1"/>
    </source>
</evidence>
<feature type="domain" description="GGDEF" evidence="3">
    <location>
        <begin position="282"/>
        <end position="416"/>
    </location>
</feature>
<dbReference type="InterPro" id="IPR000160">
    <property type="entry name" value="GGDEF_dom"/>
</dbReference>
<reference evidence="4" key="1">
    <citation type="submission" date="2023-09" db="EMBL/GenBank/DDBJ databases">
        <title>Marinobacter sediminicola sp. nov. and Marinobacter maritimum sp. nov., isolated from marine sediment.</title>
        <authorList>
            <person name="An J."/>
        </authorList>
    </citation>
    <scope>NUCLEOTIDE SEQUENCE</scope>
    <source>
        <strain evidence="4">F60267</strain>
    </source>
</reference>
<keyword evidence="1" id="KW-0812">Transmembrane</keyword>
<proteinExistence type="predicted"/>
<dbReference type="InterPro" id="IPR043128">
    <property type="entry name" value="Rev_trsase/Diguanyl_cyclase"/>
</dbReference>
<dbReference type="PROSITE" id="PS50883">
    <property type="entry name" value="EAL"/>
    <property type="match status" value="1"/>
</dbReference>
<dbReference type="InterPro" id="IPR001633">
    <property type="entry name" value="EAL_dom"/>
</dbReference>
<evidence type="ECO:0000256" key="1">
    <source>
        <dbReference type="SAM" id="Phobius"/>
    </source>
</evidence>
<evidence type="ECO:0000313" key="5">
    <source>
        <dbReference type="Proteomes" id="UP001267407"/>
    </source>
</evidence>